<keyword evidence="1" id="KW-0472">Membrane</keyword>
<dbReference type="PATRIC" id="fig|1449336.4.peg.2240"/>
<evidence type="ECO:0000313" key="3">
    <source>
        <dbReference type="EMBL" id="KRN54618.1"/>
    </source>
</evidence>
<dbReference type="Proteomes" id="UP000051658">
    <property type="component" value="Unassembled WGS sequence"/>
</dbReference>
<evidence type="ECO:0000259" key="2">
    <source>
        <dbReference type="Pfam" id="PF12146"/>
    </source>
</evidence>
<dbReference type="PANTHER" id="PTHR43358">
    <property type="entry name" value="ALPHA/BETA-HYDROLASE"/>
    <property type="match status" value="1"/>
</dbReference>
<evidence type="ECO:0000256" key="1">
    <source>
        <dbReference type="SAM" id="Phobius"/>
    </source>
</evidence>
<dbReference type="eggNOG" id="COG1073">
    <property type="taxonomic scope" value="Bacteria"/>
</dbReference>
<dbReference type="GeneID" id="89589193"/>
<keyword evidence="1" id="KW-1133">Transmembrane helix</keyword>
<gene>
    <name evidence="3" type="ORF">IV74_GL002202</name>
</gene>
<organism evidence="3 4">
    <name type="scientific">Carnobacterium divergens DSM 20623</name>
    <dbReference type="NCBI Taxonomy" id="1449336"/>
    <lineage>
        <taxon>Bacteria</taxon>
        <taxon>Bacillati</taxon>
        <taxon>Bacillota</taxon>
        <taxon>Bacilli</taxon>
        <taxon>Lactobacillales</taxon>
        <taxon>Carnobacteriaceae</taxon>
        <taxon>Carnobacterium</taxon>
    </lineage>
</organism>
<dbReference type="EMBL" id="JQBS01000035">
    <property type="protein sequence ID" value="KRN54618.1"/>
    <property type="molecule type" value="Genomic_DNA"/>
</dbReference>
<feature type="domain" description="Serine aminopeptidase S33" evidence="2">
    <location>
        <begin position="85"/>
        <end position="185"/>
    </location>
</feature>
<protein>
    <recommendedName>
        <fullName evidence="2">Serine aminopeptidase S33 domain-containing protein</fullName>
    </recommendedName>
</protein>
<accession>A0A0R2HXT6</accession>
<comment type="caution">
    <text evidence="3">The sequence shown here is derived from an EMBL/GenBank/DDBJ whole genome shotgun (WGS) entry which is preliminary data.</text>
</comment>
<keyword evidence="1" id="KW-0812">Transmembrane</keyword>
<keyword evidence="4" id="KW-1185">Reference proteome</keyword>
<dbReference type="InterPro" id="IPR029058">
    <property type="entry name" value="AB_hydrolase_fold"/>
</dbReference>
<dbReference type="Gene3D" id="3.40.50.1820">
    <property type="entry name" value="alpha/beta hydrolase"/>
    <property type="match status" value="1"/>
</dbReference>
<dbReference type="RefSeq" id="WP_034569071.1">
    <property type="nucleotide sequence ID" value="NZ_JQBS01000035.1"/>
</dbReference>
<dbReference type="Pfam" id="PF12146">
    <property type="entry name" value="Hydrolase_4"/>
    <property type="match status" value="1"/>
</dbReference>
<dbReference type="PANTHER" id="PTHR43358:SF4">
    <property type="entry name" value="ALPHA_BETA HYDROLASE FOLD-1 DOMAIN-CONTAINING PROTEIN"/>
    <property type="match status" value="1"/>
</dbReference>
<dbReference type="InterPro" id="IPR052920">
    <property type="entry name" value="DNA-binding_regulatory"/>
</dbReference>
<dbReference type="SUPFAM" id="SSF53474">
    <property type="entry name" value="alpha/beta-Hydrolases"/>
    <property type="match status" value="1"/>
</dbReference>
<dbReference type="InterPro" id="IPR022742">
    <property type="entry name" value="Hydrolase_4"/>
</dbReference>
<proteinExistence type="predicted"/>
<sequence length="309" mass="34398">MKKMIIILGSLVVIIGIALFGAGMYFYNVAIAINDKDFLAAEPSKKDDPWKTQKEWYQSAPREKRSITSDDGLKLNALYIPAAEPSKKTVILAHGYGGNYEQMSPYAKLFHDWGYNVLAPDARGHGTSEGSYIGFGWHERKDYLKWIDLMITETGSATELALFGVSMGGATVMMTSGEELPANVKVIVEDCGYSSVTDELVYQLKDMYNLPSFPLIPVTSVVTKLKAGYSFGEASAVEQLKKNKTPMLFIHGDKDLFVPTEMVYENYEATTAPKELYIVKGAGHAEAYVKDKKGYEKEIHDFVSTYIKE</sequence>
<feature type="transmembrane region" description="Helical" evidence="1">
    <location>
        <begin position="5"/>
        <end position="27"/>
    </location>
</feature>
<evidence type="ECO:0000313" key="4">
    <source>
        <dbReference type="Proteomes" id="UP000051658"/>
    </source>
</evidence>
<name>A0A0R2HXT6_CARDV</name>
<reference evidence="3 4" key="1">
    <citation type="journal article" date="2015" name="Genome Announc.">
        <title>Expanding the biotechnology potential of lactobacilli through comparative genomics of 213 strains and associated genera.</title>
        <authorList>
            <person name="Sun Z."/>
            <person name="Harris H.M."/>
            <person name="McCann A."/>
            <person name="Guo C."/>
            <person name="Argimon S."/>
            <person name="Zhang W."/>
            <person name="Yang X."/>
            <person name="Jeffery I.B."/>
            <person name="Cooney J.C."/>
            <person name="Kagawa T.F."/>
            <person name="Liu W."/>
            <person name="Song Y."/>
            <person name="Salvetti E."/>
            <person name="Wrobel A."/>
            <person name="Rasinkangas P."/>
            <person name="Parkhill J."/>
            <person name="Rea M.C."/>
            <person name="O'Sullivan O."/>
            <person name="Ritari J."/>
            <person name="Douillard F.P."/>
            <person name="Paul Ross R."/>
            <person name="Yang R."/>
            <person name="Briner A.E."/>
            <person name="Felis G.E."/>
            <person name="de Vos W.M."/>
            <person name="Barrangou R."/>
            <person name="Klaenhammer T.R."/>
            <person name="Caufield P.W."/>
            <person name="Cui Y."/>
            <person name="Zhang H."/>
            <person name="O'Toole P.W."/>
        </authorList>
    </citation>
    <scope>NUCLEOTIDE SEQUENCE [LARGE SCALE GENOMIC DNA]</scope>
    <source>
        <strain evidence="3 4">DSM 20623</strain>
    </source>
</reference>
<dbReference type="AlphaFoldDB" id="A0A0R2HXT6"/>